<dbReference type="AlphaFoldDB" id="A0A291G838"/>
<evidence type="ECO:0000256" key="5">
    <source>
        <dbReference type="ARBA" id="ARBA00023186"/>
    </source>
</evidence>
<evidence type="ECO:0000259" key="10">
    <source>
        <dbReference type="PROSITE" id="PS50198"/>
    </source>
</evidence>
<keyword evidence="3" id="KW-0574">Periplasm</keyword>
<dbReference type="InterPro" id="IPR000297">
    <property type="entry name" value="PPIase_PpiC"/>
</dbReference>
<dbReference type="PROSITE" id="PS50198">
    <property type="entry name" value="PPIC_PPIASE_2"/>
    <property type="match status" value="1"/>
</dbReference>
<dbReference type="Gene3D" id="3.10.50.40">
    <property type="match status" value="1"/>
</dbReference>
<dbReference type="Gene3D" id="1.10.4030.10">
    <property type="entry name" value="Porin chaperone SurA, peptide-binding domain"/>
    <property type="match status" value="1"/>
</dbReference>
<evidence type="ECO:0000256" key="4">
    <source>
        <dbReference type="ARBA" id="ARBA00023110"/>
    </source>
</evidence>
<dbReference type="GO" id="GO:0003755">
    <property type="term" value="F:peptidyl-prolyl cis-trans isomerase activity"/>
    <property type="evidence" value="ECO:0007669"/>
    <property type="project" value="UniProtKB-KW"/>
</dbReference>
<dbReference type="SUPFAM" id="SSF54534">
    <property type="entry name" value="FKBP-like"/>
    <property type="match status" value="1"/>
</dbReference>
<sequence length="544" mass="58878">MHPAQTRIVAPLLGYRFPRSDHPRGVFRRLRRLRVGDAKDRLLRLLSRAPPPVMPLPSSRRAPSCVHNRDIPRRARHRDEQSAWPRPRNLLKETDIWTKAPKPGPQVGMEVSMGVSMTRKFGADLLDAVKTSLRNPMPRGTIRGGLLALAMALPGIAPGQAVAQNLFAPVAYVNDKVVTGYELEQRMQMLSVLGGPKSRKDVLDALIEERLKQQVAERVDFKLTDEQVATAIAEFAARGKLQPEQFLSLMAKNGVSAQTVRDFVSSGIIWREYARARFSSKAQISEAEIDKALQSNGPSGGLRVALSELFLPARTPEEAAKSDALAKQIAANPSIAAFAAAAEKYSVAPSREKAGRMDWAAIGDLPPPLRAAVMGLKPGEISAPLSTGNAIGLFQLRSVAEIATPTPNADAIKYAAYYIAGGRSEAALKRAAEVKASVDTCDDLYGIAKGEPESVLQIDTLPVSQVPNDVAFELAKLDPGEVSTALTRADGQTLVFLMMCGRTYEALANADRESVRAQLQSQRIGALADSFLAEMRADATIVIP</sequence>
<dbReference type="InterPro" id="IPR015391">
    <property type="entry name" value="SurA_N"/>
</dbReference>
<dbReference type="SUPFAM" id="SSF109998">
    <property type="entry name" value="Triger factor/SurA peptide-binding domain-like"/>
    <property type="match status" value="1"/>
</dbReference>
<keyword evidence="2" id="KW-0732">Signal</keyword>
<dbReference type="EMBL" id="CP022196">
    <property type="protein sequence ID" value="ATG46589.1"/>
    <property type="molecule type" value="Genomic_DNA"/>
</dbReference>
<evidence type="ECO:0000256" key="7">
    <source>
        <dbReference type="ARBA" id="ARBA00030642"/>
    </source>
</evidence>
<keyword evidence="4 9" id="KW-0697">Rotamase</keyword>
<dbReference type="PANTHER" id="PTHR47637:SF1">
    <property type="entry name" value="CHAPERONE SURA"/>
    <property type="match status" value="1"/>
</dbReference>
<dbReference type="PANTHER" id="PTHR47637">
    <property type="entry name" value="CHAPERONE SURA"/>
    <property type="match status" value="1"/>
</dbReference>
<evidence type="ECO:0000313" key="11">
    <source>
        <dbReference type="EMBL" id="ATG46589.1"/>
    </source>
</evidence>
<evidence type="ECO:0000256" key="8">
    <source>
        <dbReference type="ARBA" id="ARBA00031484"/>
    </source>
</evidence>
<evidence type="ECO:0000256" key="9">
    <source>
        <dbReference type="PROSITE-ProRule" id="PRU00278"/>
    </source>
</evidence>
<dbReference type="InterPro" id="IPR050280">
    <property type="entry name" value="OMP_Chaperone_SurA"/>
</dbReference>
<evidence type="ECO:0000256" key="3">
    <source>
        <dbReference type="ARBA" id="ARBA00022764"/>
    </source>
</evidence>
<reference evidence="11 12" key="1">
    <citation type="submission" date="2017-06" db="EMBL/GenBank/DDBJ databases">
        <title>Celeribacter sp. TSPH2 complete genome sequence.</title>
        <authorList>
            <person name="Woo J.-H."/>
            <person name="Kim H.-S."/>
        </authorList>
    </citation>
    <scope>NUCLEOTIDE SEQUENCE [LARGE SCALE GENOMIC DNA]</scope>
    <source>
        <strain evidence="11 12">TSPH2</strain>
    </source>
</reference>
<organism evidence="11 12">
    <name type="scientific">Celeribacter ethanolicus</name>
    <dbReference type="NCBI Taxonomy" id="1758178"/>
    <lineage>
        <taxon>Bacteria</taxon>
        <taxon>Pseudomonadati</taxon>
        <taxon>Pseudomonadota</taxon>
        <taxon>Alphaproteobacteria</taxon>
        <taxon>Rhodobacterales</taxon>
        <taxon>Roseobacteraceae</taxon>
        <taxon>Celeribacter</taxon>
    </lineage>
</organism>
<evidence type="ECO:0000256" key="6">
    <source>
        <dbReference type="ARBA" id="ARBA00023235"/>
    </source>
</evidence>
<dbReference type="InterPro" id="IPR027304">
    <property type="entry name" value="Trigger_fact/SurA_dom_sf"/>
</dbReference>
<keyword evidence="6 9" id="KW-0413">Isomerase</keyword>
<evidence type="ECO:0000313" key="12">
    <source>
        <dbReference type="Proteomes" id="UP000217935"/>
    </source>
</evidence>
<dbReference type="InterPro" id="IPR046357">
    <property type="entry name" value="PPIase_dom_sf"/>
</dbReference>
<keyword evidence="12" id="KW-1185">Reference proteome</keyword>
<dbReference type="Pfam" id="PF00639">
    <property type="entry name" value="Rotamase"/>
    <property type="match status" value="1"/>
</dbReference>
<dbReference type="STRING" id="1758178.GCA_001550095_01658"/>
<evidence type="ECO:0000256" key="1">
    <source>
        <dbReference type="ARBA" id="ARBA00018370"/>
    </source>
</evidence>
<feature type="domain" description="PpiC" evidence="10">
    <location>
        <begin position="301"/>
        <end position="398"/>
    </location>
</feature>
<protein>
    <recommendedName>
        <fullName evidence="1">Parvulin-like PPIase</fullName>
    </recommendedName>
    <alternativeName>
        <fullName evidence="7">Peptidyl-prolyl cis-trans isomerase plp</fullName>
    </alternativeName>
    <alternativeName>
        <fullName evidence="8">Rotamase plp</fullName>
    </alternativeName>
</protein>
<keyword evidence="5" id="KW-0143">Chaperone</keyword>
<dbReference type="Pfam" id="PF09312">
    <property type="entry name" value="SurA_N"/>
    <property type="match status" value="1"/>
</dbReference>
<dbReference type="Proteomes" id="UP000217935">
    <property type="component" value="Chromosome"/>
</dbReference>
<accession>A0A291G838</accession>
<proteinExistence type="predicted"/>
<gene>
    <name evidence="11" type="ORF">CEW89_02810</name>
</gene>
<dbReference type="KEGG" id="ceh:CEW89_02810"/>
<evidence type="ECO:0000256" key="2">
    <source>
        <dbReference type="ARBA" id="ARBA00022729"/>
    </source>
</evidence>
<name>A0A291G838_9RHOB</name>
<dbReference type="OrthoDB" id="9791746at2"/>